<evidence type="ECO:0000313" key="2">
    <source>
        <dbReference type="Proteomes" id="UP000267029"/>
    </source>
</evidence>
<dbReference type="Proteomes" id="UP000267029">
    <property type="component" value="Unassembled WGS sequence"/>
</dbReference>
<sequence length="118" mass="13191">MANIIKLQPPYHGFTSLRFQLNQYILSGGRPAIPPEDNPTLELRAVLCGCDLRWNSPLSPSVSSKWSMKPLCYPNHAEKLLLRISENSPNESKRIHANQSGVLTSTCCARWTSHSQST</sequence>
<dbReference type="WBParaSite" id="MCOS_0000411701-mRNA-1">
    <property type="protein sequence ID" value="MCOS_0000411701-mRNA-1"/>
    <property type="gene ID" value="MCOS_0000411701"/>
</dbReference>
<protein>
    <submittedName>
        <fullName evidence="1 3">Uncharacterized protein</fullName>
    </submittedName>
</protein>
<organism evidence="3">
    <name type="scientific">Mesocestoides corti</name>
    <name type="common">Flatworm</name>
    <dbReference type="NCBI Taxonomy" id="53468"/>
    <lineage>
        <taxon>Eukaryota</taxon>
        <taxon>Metazoa</taxon>
        <taxon>Spiralia</taxon>
        <taxon>Lophotrochozoa</taxon>
        <taxon>Platyhelminthes</taxon>
        <taxon>Cestoda</taxon>
        <taxon>Eucestoda</taxon>
        <taxon>Cyclophyllidea</taxon>
        <taxon>Mesocestoididae</taxon>
        <taxon>Mesocestoides</taxon>
    </lineage>
</organism>
<accession>A0A0R3UB19</accession>
<dbReference type="EMBL" id="UXSR01001293">
    <property type="protein sequence ID" value="VDD78115.1"/>
    <property type="molecule type" value="Genomic_DNA"/>
</dbReference>
<keyword evidence="2" id="KW-1185">Reference proteome</keyword>
<evidence type="ECO:0000313" key="1">
    <source>
        <dbReference type="EMBL" id="VDD78115.1"/>
    </source>
</evidence>
<reference evidence="3" key="1">
    <citation type="submission" date="2017-02" db="UniProtKB">
        <authorList>
            <consortium name="WormBaseParasite"/>
        </authorList>
    </citation>
    <scope>IDENTIFICATION</scope>
</reference>
<name>A0A0R3UB19_MESCO</name>
<evidence type="ECO:0000313" key="3">
    <source>
        <dbReference type="WBParaSite" id="MCOS_0000411701-mRNA-1"/>
    </source>
</evidence>
<gene>
    <name evidence="1" type="ORF">MCOS_LOCUS4118</name>
</gene>
<proteinExistence type="predicted"/>
<reference evidence="1 2" key="2">
    <citation type="submission" date="2018-10" db="EMBL/GenBank/DDBJ databases">
        <authorList>
            <consortium name="Pathogen Informatics"/>
        </authorList>
    </citation>
    <scope>NUCLEOTIDE SEQUENCE [LARGE SCALE GENOMIC DNA]</scope>
</reference>
<dbReference type="AlphaFoldDB" id="A0A0R3UB19"/>